<evidence type="ECO:0000313" key="3">
    <source>
        <dbReference type="Proteomes" id="UP000239757"/>
    </source>
</evidence>
<keyword evidence="1" id="KW-1133">Transmembrane helix</keyword>
<sequence length="311" mass="35134">MERSTTSWLRTLGIQLSLCFALYIVLNLGQPQKLVYNDNGSPFDLYFISVRGGFRSLQEQTHLLKLMGNVAKAYDLKFVVNISELGEDDPLMQNVTRLSPLLNVPWYTTGGSKHDGFGCFLHQVKLPRGRMLDILSLNTTSLQVVTCLSDLAFKFFVHCKYDEIGCGITEWQEGQFVKLADKDIKSNHKRMVVGFHPLVACKENEEEFTAKLIDEPLHHIFVKFGVNVYLSQQGCFSYALQDNVAYIGNPGLIKENSCLGSGNGRYRIRTEMTDGFLLHRLGSLEMVTYFVTSAGEIVNKIVVQQRGRQVM</sequence>
<keyword evidence="1" id="KW-0472">Membrane</keyword>
<evidence type="ECO:0000313" key="2">
    <source>
        <dbReference type="EMBL" id="PPR81829.1"/>
    </source>
</evidence>
<organism evidence="2 3">
    <name type="scientific">Gossypium barbadense</name>
    <name type="common">Sea Island cotton</name>
    <name type="synonym">Hibiscus barbadensis</name>
    <dbReference type="NCBI Taxonomy" id="3634"/>
    <lineage>
        <taxon>Eukaryota</taxon>
        <taxon>Viridiplantae</taxon>
        <taxon>Streptophyta</taxon>
        <taxon>Embryophyta</taxon>
        <taxon>Tracheophyta</taxon>
        <taxon>Spermatophyta</taxon>
        <taxon>Magnoliopsida</taxon>
        <taxon>eudicotyledons</taxon>
        <taxon>Gunneridae</taxon>
        <taxon>Pentapetalae</taxon>
        <taxon>rosids</taxon>
        <taxon>malvids</taxon>
        <taxon>Malvales</taxon>
        <taxon>Malvaceae</taxon>
        <taxon>Malvoideae</taxon>
        <taxon>Gossypium</taxon>
    </lineage>
</organism>
<gene>
    <name evidence="2" type="ORF">GOBAR_AA38885</name>
</gene>
<dbReference type="Proteomes" id="UP000239757">
    <property type="component" value="Unassembled WGS sequence"/>
</dbReference>
<dbReference type="InterPro" id="IPR029052">
    <property type="entry name" value="Metallo-depent_PP-like"/>
</dbReference>
<dbReference type="Gene3D" id="3.60.21.10">
    <property type="match status" value="1"/>
</dbReference>
<keyword evidence="1" id="KW-0812">Transmembrane</keyword>
<evidence type="ECO:0008006" key="4">
    <source>
        <dbReference type="Google" id="ProtNLM"/>
    </source>
</evidence>
<name>A0A2P5VSL7_GOSBA</name>
<dbReference type="EMBL" id="KZ671118">
    <property type="protein sequence ID" value="PPR81829.1"/>
    <property type="molecule type" value="Genomic_DNA"/>
</dbReference>
<dbReference type="AlphaFoldDB" id="A0A2P5VSL7"/>
<dbReference type="OrthoDB" id="411211at2759"/>
<evidence type="ECO:0000256" key="1">
    <source>
        <dbReference type="SAM" id="Phobius"/>
    </source>
</evidence>
<accession>A0A2P5VSL7</accession>
<protein>
    <recommendedName>
        <fullName evidence="4">Calcineurin-like phosphoesterase domain-containing protein</fullName>
    </recommendedName>
</protein>
<dbReference type="PANTHER" id="PTHR32254">
    <property type="entry name" value="EXPRESSED PROTEIN"/>
    <property type="match status" value="1"/>
</dbReference>
<proteinExistence type="predicted"/>
<feature type="transmembrane region" description="Helical" evidence="1">
    <location>
        <begin position="7"/>
        <end position="26"/>
    </location>
</feature>
<dbReference type="PANTHER" id="PTHR32254:SF5">
    <property type="entry name" value="CALCINEURIN-LIKE METALLO-PHOSPHOESTERASE SUPERFAMILY PROTEIN"/>
    <property type="match status" value="1"/>
</dbReference>
<reference evidence="2 3" key="1">
    <citation type="submission" date="2015-01" db="EMBL/GenBank/DDBJ databases">
        <title>Genome of allotetraploid Gossypium barbadense reveals genomic plasticity and fiber elongation in cotton evolution.</title>
        <authorList>
            <person name="Chen X."/>
            <person name="Liu X."/>
            <person name="Zhao B."/>
            <person name="Zheng H."/>
            <person name="Hu Y."/>
            <person name="Lu G."/>
            <person name="Yang C."/>
            <person name="Chen J."/>
            <person name="Shan C."/>
            <person name="Zhang L."/>
            <person name="Zhou Y."/>
            <person name="Wang L."/>
            <person name="Guo W."/>
            <person name="Bai Y."/>
            <person name="Ruan J."/>
            <person name="Shangguan X."/>
            <person name="Mao Y."/>
            <person name="Jiang J."/>
            <person name="Zhu Y."/>
            <person name="Lei J."/>
            <person name="Kang H."/>
            <person name="Chen S."/>
            <person name="He X."/>
            <person name="Wang R."/>
            <person name="Wang Y."/>
            <person name="Chen J."/>
            <person name="Wang L."/>
            <person name="Yu S."/>
            <person name="Wang B."/>
            <person name="Wei J."/>
            <person name="Song S."/>
            <person name="Lu X."/>
            <person name="Gao Z."/>
            <person name="Gu W."/>
            <person name="Deng X."/>
            <person name="Ma D."/>
            <person name="Wang S."/>
            <person name="Liang W."/>
            <person name="Fang L."/>
            <person name="Cai C."/>
            <person name="Zhu X."/>
            <person name="Zhou B."/>
            <person name="Zhang Y."/>
            <person name="Chen Z."/>
            <person name="Xu S."/>
            <person name="Zhu R."/>
            <person name="Wang S."/>
            <person name="Zhang T."/>
            <person name="Zhao G."/>
        </authorList>
    </citation>
    <scope>NUCLEOTIDE SEQUENCE [LARGE SCALE GENOMIC DNA]</scope>
    <source>
        <strain evidence="3">cv. Xinhai21</strain>
        <tissue evidence="2">Leaf</tissue>
    </source>
</reference>